<keyword evidence="2" id="KW-1185">Reference proteome</keyword>
<dbReference type="Gramene" id="Mp7g00870.1">
    <property type="protein sequence ID" value="Mp7g00870.1.cds1"/>
    <property type="gene ID" value="Mp7g00870"/>
</dbReference>
<gene>
    <name evidence="1" type="ORF">MARPO_0046s0037</name>
</gene>
<dbReference type="AlphaFoldDB" id="A0A2R6WZF1"/>
<evidence type="ECO:0000313" key="1">
    <source>
        <dbReference type="EMBL" id="PTQ39215.1"/>
    </source>
</evidence>
<evidence type="ECO:0000313" key="2">
    <source>
        <dbReference type="Proteomes" id="UP000244005"/>
    </source>
</evidence>
<dbReference type="EMBL" id="KZ772718">
    <property type="protein sequence ID" value="PTQ39215.1"/>
    <property type="molecule type" value="Genomic_DNA"/>
</dbReference>
<protein>
    <submittedName>
        <fullName evidence="1">Uncharacterized protein</fullName>
    </submittedName>
</protein>
<dbReference type="Proteomes" id="UP000244005">
    <property type="component" value="Unassembled WGS sequence"/>
</dbReference>
<reference evidence="2" key="1">
    <citation type="journal article" date="2017" name="Cell">
        <title>Insights into land plant evolution garnered from the Marchantia polymorpha genome.</title>
        <authorList>
            <person name="Bowman J.L."/>
            <person name="Kohchi T."/>
            <person name="Yamato K.T."/>
            <person name="Jenkins J."/>
            <person name="Shu S."/>
            <person name="Ishizaki K."/>
            <person name="Yamaoka S."/>
            <person name="Nishihama R."/>
            <person name="Nakamura Y."/>
            <person name="Berger F."/>
            <person name="Adam C."/>
            <person name="Aki S.S."/>
            <person name="Althoff F."/>
            <person name="Araki T."/>
            <person name="Arteaga-Vazquez M.A."/>
            <person name="Balasubrmanian S."/>
            <person name="Barry K."/>
            <person name="Bauer D."/>
            <person name="Boehm C.R."/>
            <person name="Briginshaw L."/>
            <person name="Caballero-Perez J."/>
            <person name="Catarino B."/>
            <person name="Chen F."/>
            <person name="Chiyoda S."/>
            <person name="Chovatia M."/>
            <person name="Davies K.M."/>
            <person name="Delmans M."/>
            <person name="Demura T."/>
            <person name="Dierschke T."/>
            <person name="Dolan L."/>
            <person name="Dorantes-Acosta A.E."/>
            <person name="Eklund D.M."/>
            <person name="Florent S.N."/>
            <person name="Flores-Sandoval E."/>
            <person name="Fujiyama A."/>
            <person name="Fukuzawa H."/>
            <person name="Galik B."/>
            <person name="Grimanelli D."/>
            <person name="Grimwood J."/>
            <person name="Grossniklaus U."/>
            <person name="Hamada T."/>
            <person name="Haseloff J."/>
            <person name="Hetherington A.J."/>
            <person name="Higo A."/>
            <person name="Hirakawa Y."/>
            <person name="Hundley H.N."/>
            <person name="Ikeda Y."/>
            <person name="Inoue K."/>
            <person name="Inoue S.I."/>
            <person name="Ishida S."/>
            <person name="Jia Q."/>
            <person name="Kakita M."/>
            <person name="Kanazawa T."/>
            <person name="Kawai Y."/>
            <person name="Kawashima T."/>
            <person name="Kennedy M."/>
            <person name="Kinose K."/>
            <person name="Kinoshita T."/>
            <person name="Kohara Y."/>
            <person name="Koide E."/>
            <person name="Komatsu K."/>
            <person name="Kopischke S."/>
            <person name="Kubo M."/>
            <person name="Kyozuka J."/>
            <person name="Lagercrantz U."/>
            <person name="Lin S.S."/>
            <person name="Lindquist E."/>
            <person name="Lipzen A.M."/>
            <person name="Lu C.W."/>
            <person name="De Luna E."/>
            <person name="Martienssen R.A."/>
            <person name="Minamino N."/>
            <person name="Mizutani M."/>
            <person name="Mizutani M."/>
            <person name="Mochizuki N."/>
            <person name="Monte I."/>
            <person name="Mosher R."/>
            <person name="Nagasaki H."/>
            <person name="Nakagami H."/>
            <person name="Naramoto S."/>
            <person name="Nishitani K."/>
            <person name="Ohtani M."/>
            <person name="Okamoto T."/>
            <person name="Okumura M."/>
            <person name="Phillips J."/>
            <person name="Pollak B."/>
            <person name="Reinders A."/>
            <person name="Rovekamp M."/>
            <person name="Sano R."/>
            <person name="Sawa S."/>
            <person name="Schmid M.W."/>
            <person name="Shirakawa M."/>
            <person name="Solano R."/>
            <person name="Spunde A."/>
            <person name="Suetsugu N."/>
            <person name="Sugano S."/>
            <person name="Sugiyama A."/>
            <person name="Sun R."/>
            <person name="Suzuki Y."/>
            <person name="Takenaka M."/>
            <person name="Takezawa D."/>
            <person name="Tomogane H."/>
            <person name="Tsuzuki M."/>
            <person name="Ueda T."/>
            <person name="Umeda M."/>
            <person name="Ward J.M."/>
            <person name="Watanabe Y."/>
            <person name="Yazaki K."/>
            <person name="Yokoyama R."/>
            <person name="Yoshitake Y."/>
            <person name="Yotsui I."/>
            <person name="Zachgo S."/>
            <person name="Schmutz J."/>
        </authorList>
    </citation>
    <scope>NUCLEOTIDE SEQUENCE [LARGE SCALE GENOMIC DNA]</scope>
    <source>
        <strain evidence="2">Tak-1</strain>
    </source>
</reference>
<accession>A0A2R6WZF1</accession>
<name>A0A2R6WZF1_MARPO</name>
<proteinExistence type="predicted"/>
<sequence length="107" mass="11910">MADSCDSYYVMSPCPYRAKSCNLRFISTSSHPCDSDQIIRISSYCEHTPYTLGTPLIPQPSTTKVRGELRHAHGLLPRSSSPRTTSIHLASHLFDRRKGFGKNSAPN</sequence>
<organism evidence="1 2">
    <name type="scientific">Marchantia polymorpha</name>
    <name type="common">Common liverwort</name>
    <name type="synonym">Marchantia aquatica</name>
    <dbReference type="NCBI Taxonomy" id="3197"/>
    <lineage>
        <taxon>Eukaryota</taxon>
        <taxon>Viridiplantae</taxon>
        <taxon>Streptophyta</taxon>
        <taxon>Embryophyta</taxon>
        <taxon>Marchantiophyta</taxon>
        <taxon>Marchantiopsida</taxon>
        <taxon>Marchantiidae</taxon>
        <taxon>Marchantiales</taxon>
        <taxon>Marchantiaceae</taxon>
        <taxon>Marchantia</taxon>
    </lineage>
</organism>